<dbReference type="Proteomes" id="UP000076154">
    <property type="component" value="Unassembled WGS sequence"/>
</dbReference>
<accession>A0A369JS10</accession>
<feature type="non-terminal residue" evidence="1">
    <location>
        <position position="1"/>
    </location>
</feature>
<name>A0A369JS10_HYPMA</name>
<evidence type="ECO:0000313" key="2">
    <source>
        <dbReference type="Proteomes" id="UP000076154"/>
    </source>
</evidence>
<evidence type="ECO:0000313" key="1">
    <source>
        <dbReference type="EMBL" id="RDB21576.1"/>
    </source>
</evidence>
<dbReference type="InParanoid" id="A0A369JS10"/>
<dbReference type="EMBL" id="LUEZ02000054">
    <property type="protein sequence ID" value="RDB21576.1"/>
    <property type="molecule type" value="Genomic_DNA"/>
</dbReference>
<proteinExistence type="predicted"/>
<sequence length="245" mass="26429">PIVSDPHLAKVSVHDDLHIPTPAAMEHSTMAITHIRTGPPSSPELCCNESKPRALIPLSSLMQISNSSTANTLIGVVTDNLLNGVARRAKRVAWRPTMLSLISLLHKAHFPGPESILLTTSSSQTSGSSLRLWFPQNECGRFPLNSAGVLSNSPADAIHVLLAVRNQAINAPDFKVLGSVRDALRECSCHQRAVFKTVTALPVRGSTSHSSAFRASTKTSAACVICLRLRAALRLRTKIRTFNFS</sequence>
<comment type="caution">
    <text evidence="1">The sequence shown here is derived from an EMBL/GenBank/DDBJ whole genome shotgun (WGS) entry which is preliminary data.</text>
</comment>
<reference evidence="1" key="1">
    <citation type="submission" date="2018-04" db="EMBL/GenBank/DDBJ databases">
        <title>Whole genome sequencing of Hypsizygus marmoreus.</title>
        <authorList>
            <person name="Choi I.-G."/>
            <person name="Min B."/>
            <person name="Kim J.-G."/>
            <person name="Kim S."/>
            <person name="Oh Y.-L."/>
            <person name="Kong W.-S."/>
            <person name="Park H."/>
            <person name="Jeong J."/>
            <person name="Song E.-S."/>
        </authorList>
    </citation>
    <scope>NUCLEOTIDE SEQUENCE [LARGE SCALE GENOMIC DNA]</scope>
    <source>
        <strain evidence="1">51987-8</strain>
    </source>
</reference>
<organism evidence="1 2">
    <name type="scientific">Hypsizygus marmoreus</name>
    <name type="common">White beech mushroom</name>
    <name type="synonym">Agaricus marmoreus</name>
    <dbReference type="NCBI Taxonomy" id="39966"/>
    <lineage>
        <taxon>Eukaryota</taxon>
        <taxon>Fungi</taxon>
        <taxon>Dikarya</taxon>
        <taxon>Basidiomycota</taxon>
        <taxon>Agaricomycotina</taxon>
        <taxon>Agaricomycetes</taxon>
        <taxon>Agaricomycetidae</taxon>
        <taxon>Agaricales</taxon>
        <taxon>Tricholomatineae</taxon>
        <taxon>Lyophyllaceae</taxon>
        <taxon>Hypsizygus</taxon>
    </lineage>
</organism>
<dbReference type="AlphaFoldDB" id="A0A369JS10"/>
<gene>
    <name evidence="1" type="ORF">Hypma_011305</name>
</gene>
<keyword evidence="2" id="KW-1185">Reference proteome</keyword>
<protein>
    <submittedName>
        <fullName evidence="1">Uncharacterized protein</fullName>
    </submittedName>
</protein>